<feature type="domain" description="P2X purinoreceptor 7 intracellular" evidence="2">
    <location>
        <begin position="107"/>
        <end position="244"/>
    </location>
</feature>
<name>A0A4D5RTV4_IXOSC</name>
<organism evidence="3">
    <name type="scientific">Ixodes scapularis</name>
    <name type="common">Black-legged tick</name>
    <name type="synonym">Deer tick</name>
    <dbReference type="NCBI Taxonomy" id="6945"/>
    <lineage>
        <taxon>Eukaryota</taxon>
        <taxon>Metazoa</taxon>
        <taxon>Ecdysozoa</taxon>
        <taxon>Arthropoda</taxon>
        <taxon>Chelicerata</taxon>
        <taxon>Arachnida</taxon>
        <taxon>Acari</taxon>
        <taxon>Parasitiformes</taxon>
        <taxon>Ixodida</taxon>
        <taxon>Ixodoidea</taxon>
        <taxon>Ixodidae</taxon>
        <taxon>Ixodinae</taxon>
        <taxon>Ixodes</taxon>
    </lineage>
</organism>
<feature type="non-terminal residue" evidence="3">
    <location>
        <position position="249"/>
    </location>
</feature>
<dbReference type="PANTHER" id="PTHR36981">
    <property type="entry name" value="ZGC:195170"/>
    <property type="match status" value="1"/>
</dbReference>
<dbReference type="VEuPathDB" id="VectorBase:ISCP_035006"/>
<dbReference type="OrthoDB" id="5945976at2759"/>
<dbReference type="PANTHER" id="PTHR36981:SF1">
    <property type="entry name" value="P2X PURINORECEPTOR 7 INTRACELLULAR DOMAIN-CONTAINING PROTEIN"/>
    <property type="match status" value="1"/>
</dbReference>
<dbReference type="EMBL" id="GHJT01006458">
    <property type="protein sequence ID" value="MOY40429.1"/>
    <property type="molecule type" value="Transcribed_RNA"/>
</dbReference>
<evidence type="ECO:0000256" key="1">
    <source>
        <dbReference type="SAM" id="MobiDB-lite"/>
    </source>
</evidence>
<accession>A0A6P7W106</accession>
<dbReference type="InterPro" id="IPR046815">
    <property type="entry name" value="P2RX7_C"/>
</dbReference>
<feature type="region of interest" description="Disordered" evidence="1">
    <location>
        <begin position="77"/>
        <end position="118"/>
    </location>
</feature>
<dbReference type="VEuPathDB" id="VectorBase:ISCW009079"/>
<evidence type="ECO:0000259" key="2">
    <source>
        <dbReference type="Pfam" id="PF20478"/>
    </source>
</evidence>
<evidence type="ECO:0000313" key="3">
    <source>
        <dbReference type="EMBL" id="MOY40429.1"/>
    </source>
</evidence>
<sequence>MAIEGFQCHCASPTADPRRNLSNARTVVKGPGPKLPGLCAQHSSFVASHGRAMDLSDLTSLELEILERTADMGAISYDSTPMRDVDERSAAGTDCGNDERPRRGEASPQELEDAPDDGTGRLGNTDWCLCGSCAPMETVVECVCCREYPAVARKQQGRQGCVTGHPDFEALCLNPEVLRLAYLNMRHYGQQGMGASASEHYRFAAYRQCALWLWSRLGKKNRRPLPSCVVKTIRGRYPADVYAGYRDAE</sequence>
<dbReference type="AlphaFoldDB" id="A0A4D5RTV4"/>
<accession>A0A4D5RTV4</accession>
<proteinExistence type="predicted"/>
<dbReference type="VEuPathDB" id="VectorBase:ISCI009079"/>
<protein>
    <submittedName>
        <fullName evidence="3">Putative kolobok-2 xt</fullName>
    </submittedName>
</protein>
<reference evidence="3" key="1">
    <citation type="submission" date="2019-04" db="EMBL/GenBank/DDBJ databases">
        <title>An insight into the mialome of Ixodes scapularis.</title>
        <authorList>
            <person name="Ribeiro J.M."/>
            <person name="Mather T.N."/>
            <person name="Karim S."/>
        </authorList>
    </citation>
    <scope>NUCLEOTIDE SEQUENCE</scope>
</reference>
<dbReference type="Pfam" id="PF20478">
    <property type="entry name" value="P2RX7_C"/>
    <property type="match status" value="1"/>
</dbReference>